<sequence>MTQWGVKLQSERYLVFFLDGLQLGDHRVVAAVGVTEWGEKRVLGLWEGVTENREVCQALMEDLAARELLAEQGLLVVIDGSFAAACAAPTSSSRSSPGTTRWPIGSSAGGMALKR</sequence>
<evidence type="ECO:0000313" key="7">
    <source>
        <dbReference type="EMBL" id="WRP15925.1"/>
    </source>
</evidence>
<comment type="similarity">
    <text evidence="2">Belongs to the transposase mutator family.</text>
</comment>
<evidence type="ECO:0000256" key="5">
    <source>
        <dbReference type="ARBA" id="ARBA00023172"/>
    </source>
</evidence>
<keyword evidence="3" id="KW-0815">Transposition</keyword>
<dbReference type="EMBL" id="CP141614">
    <property type="protein sequence ID" value="WRP15925.1"/>
    <property type="molecule type" value="Genomic_DNA"/>
</dbReference>
<comment type="function">
    <text evidence="1">Required for the transposition of the insertion element.</text>
</comment>
<evidence type="ECO:0000256" key="6">
    <source>
        <dbReference type="SAM" id="MobiDB-lite"/>
    </source>
</evidence>
<evidence type="ECO:0000256" key="1">
    <source>
        <dbReference type="ARBA" id="ARBA00002190"/>
    </source>
</evidence>
<reference evidence="8" key="1">
    <citation type="submission" date="2023-12" db="EMBL/GenBank/DDBJ databases">
        <title>Novel isolates from deep terrestrial aquifers shed light on the physiology and ecology of the class Limnochordia.</title>
        <authorList>
            <person name="Karnachuk O.V."/>
            <person name="Lukina A.P."/>
            <person name="Avakyan M.R."/>
            <person name="Kadnikov V."/>
            <person name="Begmatov S."/>
            <person name="Beletsky A.V."/>
            <person name="Mardanov A.V."/>
            <person name="Ravin N.V."/>
        </authorList>
    </citation>
    <scope>NUCLEOTIDE SEQUENCE [LARGE SCALE GENOMIC DNA]</scope>
    <source>
        <strain evidence="8">LN</strain>
    </source>
</reference>
<organism evidence="7 8">
    <name type="scientific">Geochorda subterranea</name>
    <dbReference type="NCBI Taxonomy" id="3109564"/>
    <lineage>
        <taxon>Bacteria</taxon>
        <taxon>Bacillati</taxon>
        <taxon>Bacillota</taxon>
        <taxon>Limnochordia</taxon>
        <taxon>Limnochordales</taxon>
        <taxon>Geochordaceae</taxon>
        <taxon>Geochorda</taxon>
    </lineage>
</organism>
<keyword evidence="8" id="KW-1185">Reference proteome</keyword>
<name>A0ABZ1BSW5_9FIRM</name>
<evidence type="ECO:0000256" key="3">
    <source>
        <dbReference type="ARBA" id="ARBA00022578"/>
    </source>
</evidence>
<evidence type="ECO:0000256" key="4">
    <source>
        <dbReference type="ARBA" id="ARBA00023125"/>
    </source>
</evidence>
<feature type="region of interest" description="Disordered" evidence="6">
    <location>
        <begin position="88"/>
        <end position="115"/>
    </location>
</feature>
<proteinExistence type="inferred from homology"/>
<dbReference type="Pfam" id="PF00872">
    <property type="entry name" value="Transposase_mut"/>
    <property type="match status" value="1"/>
</dbReference>
<accession>A0ABZ1BSW5</accession>
<evidence type="ECO:0000313" key="8">
    <source>
        <dbReference type="Proteomes" id="UP001333102"/>
    </source>
</evidence>
<keyword evidence="5" id="KW-0233">DNA recombination</keyword>
<dbReference type="InterPro" id="IPR001207">
    <property type="entry name" value="Transposase_mutator"/>
</dbReference>
<protein>
    <submittedName>
        <fullName evidence="7">Transposase</fullName>
    </submittedName>
</protein>
<gene>
    <name evidence="7" type="ORF">VLY81_05220</name>
</gene>
<keyword evidence="4" id="KW-0238">DNA-binding</keyword>
<dbReference type="Proteomes" id="UP001333102">
    <property type="component" value="Chromosome"/>
</dbReference>
<evidence type="ECO:0000256" key="2">
    <source>
        <dbReference type="ARBA" id="ARBA00010961"/>
    </source>
</evidence>